<dbReference type="InterPro" id="IPR012967">
    <property type="entry name" value="COMT_dimerisation"/>
</dbReference>
<dbReference type="GO" id="GO:0008171">
    <property type="term" value="F:O-methyltransferase activity"/>
    <property type="evidence" value="ECO:0000318"/>
    <property type="project" value="GO_Central"/>
</dbReference>
<dbReference type="SUPFAM" id="SSF53335">
    <property type="entry name" value="S-adenosyl-L-methionine-dependent methyltransferases"/>
    <property type="match status" value="1"/>
</dbReference>
<evidence type="ECO:0000256" key="4">
    <source>
        <dbReference type="PIRSR" id="PIRSR005739-1"/>
    </source>
</evidence>
<evidence type="ECO:0000313" key="7">
    <source>
        <dbReference type="EMBL" id="KCW62528.1"/>
    </source>
</evidence>
<evidence type="ECO:0000256" key="2">
    <source>
        <dbReference type="ARBA" id="ARBA00022679"/>
    </source>
</evidence>
<dbReference type="EMBL" id="KK198759">
    <property type="protein sequence ID" value="KCW62528.1"/>
    <property type="molecule type" value="Genomic_DNA"/>
</dbReference>
<dbReference type="PIRSF" id="PIRSF005739">
    <property type="entry name" value="O-mtase"/>
    <property type="match status" value="1"/>
</dbReference>
<feature type="active site" description="Proton acceptor" evidence="4">
    <location>
        <position position="268"/>
    </location>
</feature>
<dbReference type="InterPro" id="IPR029063">
    <property type="entry name" value="SAM-dependent_MTases_sf"/>
</dbReference>
<dbReference type="STRING" id="71139.A0A059B8T7"/>
<feature type="domain" description="O-methyltransferase C-terminal" evidence="5">
    <location>
        <begin position="139"/>
        <end position="343"/>
    </location>
</feature>
<dbReference type="InterPro" id="IPR001077">
    <property type="entry name" value="COMT_C"/>
</dbReference>
<dbReference type="Gramene" id="KCW62528">
    <property type="protein sequence ID" value="KCW62528"/>
    <property type="gene ID" value="EUGRSUZ_G00020"/>
</dbReference>
<dbReference type="GO" id="GO:0008757">
    <property type="term" value="F:S-adenosylmethionine-dependent methyltransferase activity"/>
    <property type="evidence" value="ECO:0000318"/>
    <property type="project" value="GO_Central"/>
</dbReference>
<dbReference type="Pfam" id="PF08100">
    <property type="entry name" value="Dimerisation"/>
    <property type="match status" value="1"/>
</dbReference>
<protein>
    <recommendedName>
        <fullName evidence="8">O-methyltransferase domain-containing protein</fullName>
    </recommendedName>
</protein>
<dbReference type="InterPro" id="IPR016461">
    <property type="entry name" value="COMT-like"/>
</dbReference>
<proteinExistence type="predicted"/>
<dbReference type="InterPro" id="IPR036390">
    <property type="entry name" value="WH_DNA-bd_sf"/>
</dbReference>
<dbReference type="Gene3D" id="3.40.50.150">
    <property type="entry name" value="Vaccinia Virus protein VP39"/>
    <property type="match status" value="1"/>
</dbReference>
<reference evidence="7" key="1">
    <citation type="submission" date="2013-07" db="EMBL/GenBank/DDBJ databases">
        <title>The genome of Eucalyptus grandis.</title>
        <authorList>
            <person name="Schmutz J."/>
            <person name="Hayes R."/>
            <person name="Myburg A."/>
            <person name="Tuskan G."/>
            <person name="Grattapaglia D."/>
            <person name="Rokhsar D.S."/>
        </authorList>
    </citation>
    <scope>NUCLEOTIDE SEQUENCE</scope>
    <source>
        <tissue evidence="7">Leaf extractions</tissue>
    </source>
</reference>
<dbReference type="AlphaFoldDB" id="A0A059B8T7"/>
<dbReference type="GO" id="GO:0032259">
    <property type="term" value="P:methylation"/>
    <property type="evidence" value="ECO:0000318"/>
    <property type="project" value="GO_Central"/>
</dbReference>
<dbReference type="GO" id="GO:0046983">
    <property type="term" value="F:protein dimerization activity"/>
    <property type="evidence" value="ECO:0007669"/>
    <property type="project" value="InterPro"/>
</dbReference>
<evidence type="ECO:0000259" key="6">
    <source>
        <dbReference type="Pfam" id="PF08100"/>
    </source>
</evidence>
<dbReference type="PROSITE" id="PS51683">
    <property type="entry name" value="SAM_OMT_II"/>
    <property type="match status" value="1"/>
</dbReference>
<evidence type="ECO:0000256" key="1">
    <source>
        <dbReference type="ARBA" id="ARBA00022603"/>
    </source>
</evidence>
<dbReference type="Gene3D" id="1.10.10.10">
    <property type="entry name" value="Winged helix-like DNA-binding domain superfamily/Winged helix DNA-binding domain"/>
    <property type="match status" value="1"/>
</dbReference>
<evidence type="ECO:0000256" key="3">
    <source>
        <dbReference type="ARBA" id="ARBA00022691"/>
    </source>
</evidence>
<dbReference type="eggNOG" id="KOG3178">
    <property type="taxonomic scope" value="Eukaryota"/>
</dbReference>
<evidence type="ECO:0000259" key="5">
    <source>
        <dbReference type="Pfam" id="PF00891"/>
    </source>
</evidence>
<dbReference type="InParanoid" id="A0A059B8T7"/>
<dbReference type="Pfam" id="PF00891">
    <property type="entry name" value="Methyltransf_2"/>
    <property type="match status" value="1"/>
</dbReference>
<dbReference type="CDD" id="cd02440">
    <property type="entry name" value="AdoMet_MTases"/>
    <property type="match status" value="1"/>
</dbReference>
<keyword evidence="3" id="KW-0949">S-adenosyl-L-methionine</keyword>
<keyword evidence="1" id="KW-0489">Methyltransferase</keyword>
<organism evidence="7">
    <name type="scientific">Eucalyptus grandis</name>
    <name type="common">Flooded gum</name>
    <dbReference type="NCBI Taxonomy" id="71139"/>
    <lineage>
        <taxon>Eukaryota</taxon>
        <taxon>Viridiplantae</taxon>
        <taxon>Streptophyta</taxon>
        <taxon>Embryophyta</taxon>
        <taxon>Tracheophyta</taxon>
        <taxon>Spermatophyta</taxon>
        <taxon>Magnoliopsida</taxon>
        <taxon>eudicotyledons</taxon>
        <taxon>Gunneridae</taxon>
        <taxon>Pentapetalae</taxon>
        <taxon>rosids</taxon>
        <taxon>malvids</taxon>
        <taxon>Myrtales</taxon>
        <taxon>Myrtaceae</taxon>
        <taxon>Myrtoideae</taxon>
        <taxon>Eucalypteae</taxon>
        <taxon>Eucalyptus</taxon>
    </lineage>
</organism>
<feature type="domain" description="O-methyltransferase dimerisation" evidence="6">
    <location>
        <begin position="29"/>
        <end position="114"/>
    </location>
</feature>
<gene>
    <name evidence="7" type="ORF">EUGRSUZ_G00020</name>
</gene>
<dbReference type="InterPro" id="IPR036388">
    <property type="entry name" value="WH-like_DNA-bd_sf"/>
</dbReference>
<dbReference type="SUPFAM" id="SSF46785">
    <property type="entry name" value="Winged helix' DNA-binding domain"/>
    <property type="match status" value="1"/>
</dbReference>
<dbReference type="OMA" id="KCRTVET"/>
<accession>A0A059B8T7</accession>
<dbReference type="PANTHER" id="PTHR11746">
    <property type="entry name" value="O-METHYLTRANSFERASE"/>
    <property type="match status" value="1"/>
</dbReference>
<name>A0A059B8T7_EUCGR</name>
<evidence type="ECO:0008006" key="8">
    <source>
        <dbReference type="Google" id="ProtNLM"/>
    </source>
</evidence>
<dbReference type="FunFam" id="1.10.10.10:FF:000357">
    <property type="entry name" value="Caffeic acid 3-O-methyltransferase"/>
    <property type="match status" value="1"/>
</dbReference>
<keyword evidence="2" id="KW-0808">Transferase</keyword>
<sequence length="364" mass="40327">MSACTNQAITTASEDEEFLFAMEMNALIALPLVLKATIELGILEILAECGPMAPLSPAQIASRLSAKNPEAPVTLDRILRFLASYSILSCTLAQDTEGNPLRLYGLGPKSKHFVRAHGTATFAAPLMLMLTDNIVTSSWYCLKEEIMEGGDNFKLANGLHVFEYTNKDRKFNEIFNNAMQAPTNMYMSKIVESYQGFNNVKTVVDVGGGMGASLRILLSKYPHIHGINFDLPHVIKEAPPYPGIEHVGGDMTNYIPKADVIIMKWIIHGADDKLCVKLLKNCWEALPEKGKVVIVDAVLPEHPETDIITRNAFLADMSVLNITPSGKDRTEREFEVLARASGFDAPKLVCRAYNMWVVELHKRM</sequence>